<evidence type="ECO:0000256" key="2">
    <source>
        <dbReference type="ARBA" id="ARBA00022670"/>
    </source>
</evidence>
<protein>
    <submittedName>
        <fullName evidence="6">NlpC/P60 family protein</fullName>
    </submittedName>
</protein>
<accession>A0A099G814</accession>
<gene>
    <name evidence="6" type="ORF">SAMN05444276_10684</name>
</gene>
<keyword evidence="3" id="KW-0378">Hydrolase</keyword>
<evidence type="ECO:0000256" key="1">
    <source>
        <dbReference type="ARBA" id="ARBA00007074"/>
    </source>
</evidence>
<evidence type="ECO:0000259" key="5">
    <source>
        <dbReference type="PROSITE" id="PS51935"/>
    </source>
</evidence>
<dbReference type="Pfam" id="PF00877">
    <property type="entry name" value="NLPC_P60"/>
    <property type="match status" value="1"/>
</dbReference>
<dbReference type="RefSeq" id="WP_036701261.1">
    <property type="nucleotide sequence ID" value="NZ_FNNA01000006.1"/>
</dbReference>
<keyword evidence="7" id="KW-1185">Reference proteome</keyword>
<feature type="domain" description="NlpC/P60" evidence="5">
    <location>
        <begin position="1"/>
        <end position="130"/>
    </location>
</feature>
<keyword evidence="4" id="KW-0788">Thiol protease</keyword>
<evidence type="ECO:0000313" key="6">
    <source>
        <dbReference type="EMBL" id="SDX42965.1"/>
    </source>
</evidence>
<evidence type="ECO:0000256" key="4">
    <source>
        <dbReference type="ARBA" id="ARBA00022807"/>
    </source>
</evidence>
<dbReference type="SUPFAM" id="SSF54001">
    <property type="entry name" value="Cysteine proteinases"/>
    <property type="match status" value="1"/>
</dbReference>
<dbReference type="GO" id="GO:0006508">
    <property type="term" value="P:proteolysis"/>
    <property type="evidence" value="ECO:0007669"/>
    <property type="project" value="UniProtKB-KW"/>
</dbReference>
<proteinExistence type="inferred from homology"/>
<dbReference type="STRING" id="1545044.SAMN05444276_10684"/>
<evidence type="ECO:0000256" key="3">
    <source>
        <dbReference type="ARBA" id="ARBA00022801"/>
    </source>
</evidence>
<sequence length="135" mass="14807">MSHWSARYVGIPFADHGRDQLGCDCYGLARLVYRHECGILLPDYQGYGSAEEHAEIAALISGAAAGPDWMPCPGDRPFDLMVFRRGRLATHVGVVVAPGVMLHMVEEDCAKVERIAGPWASRCVGSWRHRELAAS</sequence>
<organism evidence="6 7">
    <name type="scientific">Paracoccus sanguinis</name>
    <dbReference type="NCBI Taxonomy" id="1545044"/>
    <lineage>
        <taxon>Bacteria</taxon>
        <taxon>Pseudomonadati</taxon>
        <taxon>Pseudomonadota</taxon>
        <taxon>Alphaproteobacteria</taxon>
        <taxon>Rhodobacterales</taxon>
        <taxon>Paracoccaceae</taxon>
        <taxon>Paracoccus</taxon>
    </lineage>
</organism>
<dbReference type="GO" id="GO:0008234">
    <property type="term" value="F:cysteine-type peptidase activity"/>
    <property type="evidence" value="ECO:0007669"/>
    <property type="project" value="UniProtKB-KW"/>
</dbReference>
<accession>A0A099GET6</accession>
<dbReference type="PROSITE" id="PS51935">
    <property type="entry name" value="NLPC_P60"/>
    <property type="match status" value="1"/>
</dbReference>
<keyword evidence="2" id="KW-0645">Protease</keyword>
<dbReference type="InterPro" id="IPR038765">
    <property type="entry name" value="Papain-like_cys_pep_sf"/>
</dbReference>
<reference evidence="7" key="1">
    <citation type="submission" date="2016-10" db="EMBL/GenBank/DDBJ databases">
        <authorList>
            <person name="Varghese N."/>
            <person name="Submissions S."/>
        </authorList>
    </citation>
    <scope>NUCLEOTIDE SEQUENCE [LARGE SCALE GENOMIC DNA]</scope>
    <source>
        <strain evidence="7">DSM 29303</strain>
    </source>
</reference>
<dbReference type="Proteomes" id="UP000182944">
    <property type="component" value="Unassembled WGS sequence"/>
</dbReference>
<dbReference type="EMBL" id="FNNA01000006">
    <property type="protein sequence ID" value="SDX42965.1"/>
    <property type="molecule type" value="Genomic_DNA"/>
</dbReference>
<evidence type="ECO:0000313" key="7">
    <source>
        <dbReference type="Proteomes" id="UP000182944"/>
    </source>
</evidence>
<dbReference type="AlphaFoldDB" id="A0A099GET6"/>
<dbReference type="InterPro" id="IPR000064">
    <property type="entry name" value="NLP_P60_dom"/>
</dbReference>
<comment type="similarity">
    <text evidence="1">Belongs to the peptidase C40 family.</text>
</comment>
<name>A0A099GET6_9RHOB</name>
<dbReference type="Gene3D" id="3.90.1720.10">
    <property type="entry name" value="endopeptidase domain like (from Nostoc punctiforme)"/>
    <property type="match status" value="1"/>
</dbReference>
<dbReference type="OrthoDB" id="6058745at2"/>